<dbReference type="InterPro" id="IPR001638">
    <property type="entry name" value="Solute-binding_3/MltF_N"/>
</dbReference>
<organism evidence="4 5">
    <name type="scientific">Pelomonas parva</name>
    <dbReference type="NCBI Taxonomy" id="3299032"/>
    <lineage>
        <taxon>Bacteria</taxon>
        <taxon>Pseudomonadati</taxon>
        <taxon>Pseudomonadota</taxon>
        <taxon>Betaproteobacteria</taxon>
        <taxon>Burkholderiales</taxon>
        <taxon>Sphaerotilaceae</taxon>
        <taxon>Roseateles</taxon>
    </lineage>
</organism>
<dbReference type="Pfam" id="PF00497">
    <property type="entry name" value="SBP_bac_3"/>
    <property type="match status" value="1"/>
</dbReference>
<protein>
    <submittedName>
        <fullName evidence="4">Substrate-binding periplasmic protein</fullName>
    </submittedName>
</protein>
<comment type="caution">
    <text evidence="4">The sequence shown here is derived from an EMBL/GenBank/DDBJ whole genome shotgun (WGS) entry which is preliminary data.</text>
</comment>
<gene>
    <name evidence="4" type="ORF">ACG00Y_08990</name>
</gene>
<reference evidence="4 5" key="1">
    <citation type="submission" date="2024-08" db="EMBL/GenBank/DDBJ databases">
        <authorList>
            <person name="Lu H."/>
        </authorList>
    </citation>
    <scope>NUCLEOTIDE SEQUENCE [LARGE SCALE GENOMIC DNA]</scope>
    <source>
        <strain evidence="4 5">LYH14W</strain>
    </source>
</reference>
<proteinExistence type="predicted"/>
<dbReference type="EMBL" id="JBIGHV010000003">
    <property type="protein sequence ID" value="MFG6430044.1"/>
    <property type="molecule type" value="Genomic_DNA"/>
</dbReference>
<evidence type="ECO:0000256" key="1">
    <source>
        <dbReference type="ARBA" id="ARBA00022729"/>
    </source>
</evidence>
<feature type="domain" description="Solute-binding protein family 3/N-terminal" evidence="3">
    <location>
        <begin position="29"/>
        <end position="249"/>
    </location>
</feature>
<evidence type="ECO:0000256" key="2">
    <source>
        <dbReference type="SAM" id="SignalP"/>
    </source>
</evidence>
<dbReference type="PANTHER" id="PTHR35936">
    <property type="entry name" value="MEMBRANE-BOUND LYTIC MUREIN TRANSGLYCOSYLASE F"/>
    <property type="match status" value="1"/>
</dbReference>
<evidence type="ECO:0000313" key="5">
    <source>
        <dbReference type="Proteomes" id="UP001606210"/>
    </source>
</evidence>
<keyword evidence="1 2" id="KW-0732">Signal</keyword>
<accession>A0ABW7F1R7</accession>
<dbReference type="Gene3D" id="3.40.190.10">
    <property type="entry name" value="Periplasmic binding protein-like II"/>
    <property type="match status" value="2"/>
</dbReference>
<name>A0ABW7F1R7_9BURK</name>
<feature type="chain" id="PRO_5045498786" evidence="2">
    <location>
        <begin position="20"/>
        <end position="261"/>
    </location>
</feature>
<dbReference type="Proteomes" id="UP001606210">
    <property type="component" value="Unassembled WGS sequence"/>
</dbReference>
<dbReference type="RefSeq" id="WP_394478007.1">
    <property type="nucleotide sequence ID" value="NZ_JBIGHV010000003.1"/>
</dbReference>
<feature type="signal peptide" evidence="2">
    <location>
        <begin position="1"/>
        <end position="19"/>
    </location>
</feature>
<dbReference type="SUPFAM" id="SSF53850">
    <property type="entry name" value="Periplasmic binding protein-like II"/>
    <property type="match status" value="1"/>
</dbReference>
<keyword evidence="5" id="KW-1185">Reference proteome</keyword>
<evidence type="ECO:0000259" key="3">
    <source>
        <dbReference type="Pfam" id="PF00497"/>
    </source>
</evidence>
<sequence>MNSALMLMLLAATMASAQACGPHTAALYRYARFYYDDPRTGPAGIDKDMFDELARRSGCQLNQVVESRVRIWQEMRRGTVQLTLSALSSPERREIAELLPYAQGRFQLLVRRGLAGRVQSLAAFEADPALRLVHVRGYVHGPALDPWLQRLRGQGRLVETADFETASRMLRAGRADALLSLPSSYAFAIDGSDHPDNPVPVDVTPNERSVMSLAMAHAMPEADRQRLRRALQAMLADGTVHDIMRRHLGDKGARASAYTGE</sequence>
<evidence type="ECO:0000313" key="4">
    <source>
        <dbReference type="EMBL" id="MFG6430044.1"/>
    </source>
</evidence>